<name>A0A1J1HND6_9DIPT</name>
<organism evidence="1 2">
    <name type="scientific">Clunio marinus</name>
    <dbReference type="NCBI Taxonomy" id="568069"/>
    <lineage>
        <taxon>Eukaryota</taxon>
        <taxon>Metazoa</taxon>
        <taxon>Ecdysozoa</taxon>
        <taxon>Arthropoda</taxon>
        <taxon>Hexapoda</taxon>
        <taxon>Insecta</taxon>
        <taxon>Pterygota</taxon>
        <taxon>Neoptera</taxon>
        <taxon>Endopterygota</taxon>
        <taxon>Diptera</taxon>
        <taxon>Nematocera</taxon>
        <taxon>Chironomoidea</taxon>
        <taxon>Chironomidae</taxon>
        <taxon>Clunio</taxon>
    </lineage>
</organism>
<evidence type="ECO:0000313" key="2">
    <source>
        <dbReference type="Proteomes" id="UP000183832"/>
    </source>
</evidence>
<reference evidence="1 2" key="1">
    <citation type="submission" date="2015-04" db="EMBL/GenBank/DDBJ databases">
        <authorList>
            <person name="Syromyatnikov M.Y."/>
            <person name="Popov V.N."/>
        </authorList>
    </citation>
    <scope>NUCLEOTIDE SEQUENCE [LARGE SCALE GENOMIC DNA]</scope>
</reference>
<accession>A0A1J1HND6</accession>
<proteinExistence type="predicted"/>
<evidence type="ECO:0000313" key="1">
    <source>
        <dbReference type="EMBL" id="CRK87982.1"/>
    </source>
</evidence>
<dbReference type="AlphaFoldDB" id="A0A1J1HND6"/>
<sequence>MTVWIISGKKSGLKPQKACNNIITIEECVGPSVACHSYRIFAPWGSASYSVQISLMSSFDF</sequence>
<dbReference type="EMBL" id="CVRI01000006">
    <property type="protein sequence ID" value="CRK87982.1"/>
    <property type="molecule type" value="Genomic_DNA"/>
</dbReference>
<gene>
    <name evidence="1" type="ORF">CLUMA_CG001768</name>
</gene>
<keyword evidence="2" id="KW-1185">Reference proteome</keyword>
<dbReference type="Proteomes" id="UP000183832">
    <property type="component" value="Unassembled WGS sequence"/>
</dbReference>
<protein>
    <submittedName>
        <fullName evidence="1">CLUMA_CG001768, isoform A</fullName>
    </submittedName>
</protein>